<evidence type="ECO:0000313" key="3">
    <source>
        <dbReference type="Proteomes" id="UP000295096"/>
    </source>
</evidence>
<sequence>MPAYLVANIRVKDPAKFAAYRDQVTPMIARFGGRYLIRGGAVTPVEGRPNLERVVVLEFPTMDALKTFYHSPNYAPLIALRQDAAEGDVALIEGYAPPDQSKA</sequence>
<dbReference type="SUPFAM" id="SSF54909">
    <property type="entry name" value="Dimeric alpha+beta barrel"/>
    <property type="match status" value="1"/>
</dbReference>
<protein>
    <submittedName>
        <fullName evidence="2">DUF1330 domain-containing protein</fullName>
    </submittedName>
</protein>
<dbReference type="EMBL" id="SMSJ01000048">
    <property type="protein sequence ID" value="TDH59963.1"/>
    <property type="molecule type" value="Genomic_DNA"/>
</dbReference>
<proteinExistence type="predicted"/>
<keyword evidence="3" id="KW-1185">Reference proteome</keyword>
<dbReference type="InterPro" id="IPR010753">
    <property type="entry name" value="DUF1330"/>
</dbReference>
<evidence type="ECO:0000259" key="1">
    <source>
        <dbReference type="Pfam" id="PF07045"/>
    </source>
</evidence>
<dbReference type="OrthoDB" id="9806380at2"/>
<reference evidence="2 3" key="1">
    <citation type="journal article" date="2016" name="J. Microbiol.">
        <title>Dankookia rubra gen. nov., sp. nov., an alphaproteobacterium isolated from sediment of a shallow stream.</title>
        <authorList>
            <person name="Kim W.H."/>
            <person name="Kim D.H."/>
            <person name="Kang K."/>
            <person name="Ahn T.Y."/>
        </authorList>
    </citation>
    <scope>NUCLEOTIDE SEQUENCE [LARGE SCALE GENOMIC DNA]</scope>
    <source>
        <strain evidence="2 3">JCM30602</strain>
    </source>
</reference>
<dbReference type="Proteomes" id="UP000295096">
    <property type="component" value="Unassembled WGS sequence"/>
</dbReference>
<accession>A0A4R5QB72</accession>
<name>A0A4R5QB72_9PROT</name>
<evidence type="ECO:0000313" key="2">
    <source>
        <dbReference type="EMBL" id="TDH59963.1"/>
    </source>
</evidence>
<dbReference type="Gene3D" id="3.30.70.100">
    <property type="match status" value="1"/>
</dbReference>
<gene>
    <name evidence="2" type="ORF">E2C06_24510</name>
</gene>
<dbReference type="Pfam" id="PF07045">
    <property type="entry name" value="DUF1330"/>
    <property type="match status" value="1"/>
</dbReference>
<dbReference type="RefSeq" id="WP_133291217.1">
    <property type="nucleotide sequence ID" value="NZ_SMSJ01000048.1"/>
</dbReference>
<comment type="caution">
    <text evidence="2">The sequence shown here is derived from an EMBL/GenBank/DDBJ whole genome shotgun (WGS) entry which is preliminary data.</text>
</comment>
<dbReference type="PANTHER" id="PTHR41521">
    <property type="match status" value="1"/>
</dbReference>
<feature type="domain" description="DUF1330" evidence="1">
    <location>
        <begin position="2"/>
        <end position="95"/>
    </location>
</feature>
<dbReference type="PANTHER" id="PTHR41521:SF4">
    <property type="entry name" value="BLR0684 PROTEIN"/>
    <property type="match status" value="1"/>
</dbReference>
<dbReference type="InterPro" id="IPR011008">
    <property type="entry name" value="Dimeric_a/b-barrel"/>
</dbReference>
<organism evidence="2 3">
    <name type="scientific">Dankookia rubra</name>
    <dbReference type="NCBI Taxonomy" id="1442381"/>
    <lineage>
        <taxon>Bacteria</taxon>
        <taxon>Pseudomonadati</taxon>
        <taxon>Pseudomonadota</taxon>
        <taxon>Alphaproteobacteria</taxon>
        <taxon>Acetobacterales</taxon>
        <taxon>Roseomonadaceae</taxon>
        <taxon>Dankookia</taxon>
    </lineage>
</organism>
<dbReference type="AlphaFoldDB" id="A0A4R5QB72"/>